<dbReference type="InterPro" id="IPR050430">
    <property type="entry name" value="Peptidase_S1"/>
</dbReference>
<dbReference type="Pfam" id="PF00089">
    <property type="entry name" value="Trypsin"/>
    <property type="match status" value="2"/>
</dbReference>
<keyword evidence="10" id="KW-1185">Reference proteome</keyword>
<accession>A0A7F5RKQ3</accession>
<feature type="domain" description="Peptidase S1" evidence="9">
    <location>
        <begin position="43"/>
        <end position="284"/>
    </location>
</feature>
<name>A0A7F5RKQ3_AGRPL</name>
<dbReference type="KEGG" id="apln:112906506"/>
<dbReference type="FunFam" id="2.40.10.10:FF:000068">
    <property type="entry name" value="transmembrane protease serine 2"/>
    <property type="match status" value="2"/>
</dbReference>
<evidence type="ECO:0000256" key="7">
    <source>
        <dbReference type="RuleBase" id="RU363034"/>
    </source>
</evidence>
<dbReference type="PANTHER" id="PTHR24276:SF95">
    <property type="entry name" value="PEPTIDASE S1 DOMAIN-CONTAINING PROTEIN"/>
    <property type="match status" value="1"/>
</dbReference>
<evidence type="ECO:0000256" key="4">
    <source>
        <dbReference type="ARBA" id="ARBA00022801"/>
    </source>
</evidence>
<dbReference type="Gene3D" id="2.40.10.10">
    <property type="entry name" value="Trypsin-like serine proteases"/>
    <property type="match status" value="2"/>
</dbReference>
<keyword evidence="4 7" id="KW-0378">Hydrolase</keyword>
<proteinExistence type="inferred from homology"/>
<dbReference type="InterPro" id="IPR033116">
    <property type="entry name" value="TRYPSIN_SER"/>
</dbReference>
<dbReference type="AlphaFoldDB" id="A0A7F5RKQ3"/>
<evidence type="ECO:0000256" key="3">
    <source>
        <dbReference type="ARBA" id="ARBA00022670"/>
    </source>
</evidence>
<evidence type="ECO:0000256" key="8">
    <source>
        <dbReference type="SAM" id="SignalP"/>
    </source>
</evidence>
<feature type="signal peptide" evidence="8">
    <location>
        <begin position="1"/>
        <end position="17"/>
    </location>
</feature>
<evidence type="ECO:0000256" key="1">
    <source>
        <dbReference type="ARBA" id="ARBA00004239"/>
    </source>
</evidence>
<feature type="chain" id="PRO_5028953005" evidence="8">
    <location>
        <begin position="18"/>
        <end position="585"/>
    </location>
</feature>
<evidence type="ECO:0000313" key="11">
    <source>
        <dbReference type="RefSeq" id="XP_025836521.1"/>
    </source>
</evidence>
<dbReference type="GO" id="GO:0005576">
    <property type="term" value="C:extracellular region"/>
    <property type="evidence" value="ECO:0007669"/>
    <property type="project" value="UniProtKB-SubCell"/>
</dbReference>
<feature type="domain" description="Peptidase S1" evidence="9">
    <location>
        <begin position="347"/>
        <end position="585"/>
    </location>
</feature>
<sequence length="585" mass="62356">MKFLVILLGFVCTAALAAPNAPKVHSFRKIKDTEILPSEETRVTRGQRAARNQFPYQVSLQWAEDDFSIHFCGGSLISASVVLTAASCAADFVDNTRNISILAGALSLNESSSSSQRRLASSFIVHENWPVVSETSDSPFDIALIKVNPPFDLSSSVQPVVLPSQGADVSGSAVYSGWGYTSDSDYDYPSILQYADVDIISNDQCADVLVSLVGSSEPLDDSQICTDGEQNVAICTGDVGGPLVQNGVQVGVLSWGLSPCGVSIAPSVSTKVPSYVNWINANLFLSKNVLSLFLTKLLYNRSVPMMKLVVVLLGIACVLGHGTANVDSPYPAYARDIEILEFDDTRVTKGQNAARNQFPYQVSLRWFNDSVLPIPLCGGSLISASAVLTAAHCMAYDDEGSYDIVAGILDQSENTSTTQRRSVNSYVLPDDWPGGNFISPYDIALLKVALPFILTYSVHPILLPQQDAVVSGSVIVSGWGYTSGSGDAEFPSILQYVNVDILPNDKCAEDLTTASGTPGALDDSMICTTGRQNVATCGGDSGSPLVQNGVQYGIVSWGIGPCGSTIAPSIYTRVSNYTNWIKANL</sequence>
<reference evidence="11" key="1">
    <citation type="submission" date="2025-08" db="UniProtKB">
        <authorList>
            <consortium name="RefSeq"/>
        </authorList>
    </citation>
    <scope>IDENTIFICATION</scope>
    <source>
        <tissue evidence="11">Entire body</tissue>
    </source>
</reference>
<dbReference type="FunFam" id="2.40.10.10:FF:000036">
    <property type="entry name" value="Trypsin beta"/>
    <property type="match status" value="2"/>
</dbReference>
<dbReference type="InterPro" id="IPR018114">
    <property type="entry name" value="TRYPSIN_HIS"/>
</dbReference>
<evidence type="ECO:0000256" key="6">
    <source>
        <dbReference type="ARBA" id="ARBA00023157"/>
    </source>
</evidence>
<dbReference type="InterPro" id="IPR001314">
    <property type="entry name" value="Peptidase_S1A"/>
</dbReference>
<dbReference type="Proteomes" id="UP000192223">
    <property type="component" value="Unplaced"/>
</dbReference>
<keyword evidence="5 7" id="KW-0720">Serine protease</keyword>
<dbReference type="OrthoDB" id="10061449at2759"/>
<dbReference type="InterPro" id="IPR009003">
    <property type="entry name" value="Peptidase_S1_PA"/>
</dbReference>
<evidence type="ECO:0000256" key="2">
    <source>
        <dbReference type="ARBA" id="ARBA00007664"/>
    </source>
</evidence>
<dbReference type="GO" id="GO:0004252">
    <property type="term" value="F:serine-type endopeptidase activity"/>
    <property type="evidence" value="ECO:0007669"/>
    <property type="project" value="InterPro"/>
</dbReference>
<dbReference type="SMART" id="SM00020">
    <property type="entry name" value="Tryp_SPc"/>
    <property type="match status" value="2"/>
</dbReference>
<dbReference type="InParanoid" id="A0A7F5RKQ3"/>
<dbReference type="InterPro" id="IPR043504">
    <property type="entry name" value="Peptidase_S1_PA_chymotrypsin"/>
</dbReference>
<comment type="similarity">
    <text evidence="2">Belongs to the peptidase S1 family.</text>
</comment>
<dbReference type="PANTHER" id="PTHR24276">
    <property type="entry name" value="POLYSERASE-RELATED"/>
    <property type="match status" value="1"/>
</dbReference>
<dbReference type="PROSITE" id="PS50240">
    <property type="entry name" value="TRYPSIN_DOM"/>
    <property type="match status" value="2"/>
</dbReference>
<dbReference type="PRINTS" id="PR00722">
    <property type="entry name" value="CHYMOTRYPSIN"/>
</dbReference>
<evidence type="ECO:0000256" key="5">
    <source>
        <dbReference type="ARBA" id="ARBA00022825"/>
    </source>
</evidence>
<dbReference type="PROSITE" id="PS00135">
    <property type="entry name" value="TRYPSIN_SER"/>
    <property type="match status" value="1"/>
</dbReference>
<gene>
    <name evidence="11" type="primary">LOC112906506</name>
</gene>
<comment type="subcellular location">
    <subcellularLocation>
        <location evidence="1">Secreted</location>
        <location evidence="1">Extracellular space</location>
    </subcellularLocation>
</comment>
<dbReference type="InterPro" id="IPR001254">
    <property type="entry name" value="Trypsin_dom"/>
</dbReference>
<keyword evidence="6" id="KW-1015">Disulfide bond</keyword>
<protein>
    <submittedName>
        <fullName evidence="11">Uncharacterized protein LOC112906506</fullName>
    </submittedName>
</protein>
<evidence type="ECO:0000313" key="10">
    <source>
        <dbReference type="Proteomes" id="UP000192223"/>
    </source>
</evidence>
<dbReference type="SUPFAM" id="SSF50494">
    <property type="entry name" value="Trypsin-like serine proteases"/>
    <property type="match status" value="2"/>
</dbReference>
<dbReference type="RefSeq" id="XP_025836521.1">
    <property type="nucleotide sequence ID" value="XM_025980736.1"/>
</dbReference>
<keyword evidence="3 7" id="KW-0645">Protease</keyword>
<dbReference type="CDD" id="cd00190">
    <property type="entry name" value="Tryp_SPc"/>
    <property type="match status" value="2"/>
</dbReference>
<dbReference type="GO" id="GO:0006508">
    <property type="term" value="P:proteolysis"/>
    <property type="evidence" value="ECO:0007669"/>
    <property type="project" value="UniProtKB-KW"/>
</dbReference>
<keyword evidence="8" id="KW-0732">Signal</keyword>
<dbReference type="GeneID" id="112906506"/>
<organism evidence="10 11">
    <name type="scientific">Agrilus planipennis</name>
    <name type="common">Emerald ash borer</name>
    <name type="synonym">Agrilus marcopoli</name>
    <dbReference type="NCBI Taxonomy" id="224129"/>
    <lineage>
        <taxon>Eukaryota</taxon>
        <taxon>Metazoa</taxon>
        <taxon>Ecdysozoa</taxon>
        <taxon>Arthropoda</taxon>
        <taxon>Hexapoda</taxon>
        <taxon>Insecta</taxon>
        <taxon>Pterygota</taxon>
        <taxon>Neoptera</taxon>
        <taxon>Endopterygota</taxon>
        <taxon>Coleoptera</taxon>
        <taxon>Polyphaga</taxon>
        <taxon>Elateriformia</taxon>
        <taxon>Buprestoidea</taxon>
        <taxon>Buprestidae</taxon>
        <taxon>Agrilinae</taxon>
        <taxon>Agrilus</taxon>
    </lineage>
</organism>
<dbReference type="PROSITE" id="PS00134">
    <property type="entry name" value="TRYPSIN_HIS"/>
    <property type="match status" value="1"/>
</dbReference>
<evidence type="ECO:0000259" key="9">
    <source>
        <dbReference type="PROSITE" id="PS50240"/>
    </source>
</evidence>